<evidence type="ECO:0000256" key="1">
    <source>
        <dbReference type="ARBA" id="ARBA00004651"/>
    </source>
</evidence>
<dbReference type="PANTHER" id="PTHR33932:SF4">
    <property type="entry name" value="NA(+)_H(+) ANTIPORTER SUBUNIT B"/>
    <property type="match status" value="1"/>
</dbReference>
<reference evidence="10 11" key="1">
    <citation type="submission" date="2020-01" db="EMBL/GenBank/DDBJ databases">
        <title>Genomes of bacteria type strains.</title>
        <authorList>
            <person name="Chen J."/>
            <person name="Zhu S."/>
            <person name="Chen J."/>
        </authorList>
    </citation>
    <scope>NUCLEOTIDE SEQUENCE [LARGE SCALE GENOMIC DNA]</scope>
    <source>
        <strain evidence="10 11">KCTC 52919</strain>
    </source>
</reference>
<evidence type="ECO:0000256" key="7">
    <source>
        <dbReference type="SAM" id="Phobius"/>
    </source>
</evidence>
<dbReference type="InterPro" id="IPR025383">
    <property type="entry name" value="MrpA_C/MbhD"/>
</dbReference>
<feature type="transmembrane region" description="Helical" evidence="7">
    <location>
        <begin position="200"/>
        <end position="221"/>
    </location>
</feature>
<keyword evidence="3" id="KW-1003">Cell membrane</keyword>
<dbReference type="Proteomes" id="UP000476332">
    <property type="component" value="Unassembled WGS sequence"/>
</dbReference>
<evidence type="ECO:0000256" key="2">
    <source>
        <dbReference type="ARBA" id="ARBA00009425"/>
    </source>
</evidence>
<feature type="domain" description="MrpA C-terminal/MbhD" evidence="9">
    <location>
        <begin position="1"/>
        <end position="65"/>
    </location>
</feature>
<keyword evidence="6 7" id="KW-0472">Membrane</keyword>
<dbReference type="Pfam" id="PF04039">
    <property type="entry name" value="MnhB"/>
    <property type="match status" value="1"/>
</dbReference>
<feature type="transmembrane region" description="Helical" evidence="7">
    <location>
        <begin position="16"/>
        <end position="36"/>
    </location>
</feature>
<dbReference type="Pfam" id="PF13244">
    <property type="entry name" value="MbhD"/>
    <property type="match status" value="1"/>
</dbReference>
<dbReference type="AlphaFoldDB" id="A0A6L9MPS2"/>
<keyword evidence="11" id="KW-1185">Reference proteome</keyword>
<organism evidence="10 11">
    <name type="scientific">Aurantimonas aggregata</name>
    <dbReference type="NCBI Taxonomy" id="2047720"/>
    <lineage>
        <taxon>Bacteria</taxon>
        <taxon>Pseudomonadati</taxon>
        <taxon>Pseudomonadota</taxon>
        <taxon>Alphaproteobacteria</taxon>
        <taxon>Hyphomicrobiales</taxon>
        <taxon>Aurantimonadaceae</taxon>
        <taxon>Aurantimonas</taxon>
    </lineage>
</organism>
<feature type="transmembrane region" description="Helical" evidence="7">
    <location>
        <begin position="262"/>
        <end position="287"/>
    </location>
</feature>
<comment type="subcellular location">
    <subcellularLocation>
        <location evidence="1">Cell membrane</location>
        <topology evidence="1">Multi-pass membrane protein</topology>
    </subcellularLocation>
</comment>
<dbReference type="PANTHER" id="PTHR33932">
    <property type="entry name" value="NA(+)/H(+) ANTIPORTER SUBUNIT B"/>
    <property type="match status" value="1"/>
</dbReference>
<proteinExistence type="inferred from homology"/>
<evidence type="ECO:0000313" key="11">
    <source>
        <dbReference type="Proteomes" id="UP000476332"/>
    </source>
</evidence>
<evidence type="ECO:0000259" key="9">
    <source>
        <dbReference type="Pfam" id="PF13244"/>
    </source>
</evidence>
<evidence type="ECO:0000256" key="6">
    <source>
        <dbReference type="ARBA" id="ARBA00023136"/>
    </source>
</evidence>
<sequence length="297" mass="30275">MILAAAASALGMRDRFGAVVFFIVYGVFIALGWLRLDAVDVALAEVALGAGLSGVLLLRANARLPASARIAAGPAVRIVPVGVAAAVTLMLGWAFLTLPEPAGLQGAVAANLYASGAENPVTAVLLNFRGWDTLLESVVLLAALIGVWSVATNDAWGRRPGLTQHALPGGVLVSFGRLLPPVGLMIGVYLVWVGSSRPGGAFQGGTVLAAVALLVMMGGLMRPPPVVSRRLRLALVAGPAVFLAVGLVGAVAGTFLGLRPDIAKPLILGIEAALTLSIATTLALVVVGPPEQPEERT</sequence>
<evidence type="ECO:0000313" key="10">
    <source>
        <dbReference type="EMBL" id="NDV89478.1"/>
    </source>
</evidence>
<accession>A0A6L9MPS2</accession>
<dbReference type="GO" id="GO:0005886">
    <property type="term" value="C:plasma membrane"/>
    <property type="evidence" value="ECO:0007669"/>
    <property type="project" value="UniProtKB-SubCell"/>
</dbReference>
<feature type="transmembrane region" description="Helical" evidence="7">
    <location>
        <begin position="74"/>
        <end position="96"/>
    </location>
</feature>
<keyword evidence="5 7" id="KW-1133">Transmembrane helix</keyword>
<protein>
    <submittedName>
        <fullName evidence="10">DUF4040 domain-containing protein</fullName>
    </submittedName>
</protein>
<dbReference type="InterPro" id="IPR007182">
    <property type="entry name" value="MnhB"/>
</dbReference>
<evidence type="ECO:0000256" key="3">
    <source>
        <dbReference type="ARBA" id="ARBA00022475"/>
    </source>
</evidence>
<dbReference type="EMBL" id="JAAAMJ010000050">
    <property type="protein sequence ID" value="NDV89478.1"/>
    <property type="molecule type" value="Genomic_DNA"/>
</dbReference>
<comment type="similarity">
    <text evidence="2">Belongs to the CPA3 antiporters (TC 2.A.63) subunit B family.</text>
</comment>
<evidence type="ECO:0000256" key="4">
    <source>
        <dbReference type="ARBA" id="ARBA00022692"/>
    </source>
</evidence>
<name>A0A6L9MPS2_9HYPH</name>
<dbReference type="InterPro" id="IPR050622">
    <property type="entry name" value="CPA3_antiporter_subunitB"/>
</dbReference>
<feature type="domain" description="Na+/H+ antiporter MnhB subunit-related protein" evidence="8">
    <location>
        <begin position="174"/>
        <end position="288"/>
    </location>
</feature>
<keyword evidence="4 7" id="KW-0812">Transmembrane</keyword>
<evidence type="ECO:0000256" key="5">
    <source>
        <dbReference type="ARBA" id="ARBA00022989"/>
    </source>
</evidence>
<feature type="transmembrane region" description="Helical" evidence="7">
    <location>
        <begin position="134"/>
        <end position="151"/>
    </location>
</feature>
<evidence type="ECO:0000259" key="8">
    <source>
        <dbReference type="Pfam" id="PF04039"/>
    </source>
</evidence>
<feature type="transmembrane region" description="Helical" evidence="7">
    <location>
        <begin position="42"/>
        <end position="62"/>
    </location>
</feature>
<feature type="transmembrane region" description="Helical" evidence="7">
    <location>
        <begin position="233"/>
        <end position="256"/>
    </location>
</feature>
<gene>
    <name evidence="10" type="ORF">GTW51_22820</name>
</gene>
<feature type="transmembrane region" description="Helical" evidence="7">
    <location>
        <begin position="171"/>
        <end position="194"/>
    </location>
</feature>
<comment type="caution">
    <text evidence="10">The sequence shown here is derived from an EMBL/GenBank/DDBJ whole genome shotgun (WGS) entry which is preliminary data.</text>
</comment>